<protein>
    <submittedName>
        <fullName evidence="2">DUF4178 domain-containing protein</fullName>
    </submittedName>
</protein>
<evidence type="ECO:0000313" key="3">
    <source>
        <dbReference type="Proteomes" id="UP001057305"/>
    </source>
</evidence>
<dbReference type="InterPro" id="IPR025235">
    <property type="entry name" value="DUF4178"/>
</dbReference>
<dbReference type="Proteomes" id="UP001057305">
    <property type="component" value="Chromosome"/>
</dbReference>
<dbReference type="RefSeq" id="WP_254321594.1">
    <property type="nucleotide sequence ID" value="NZ_CP073116.1"/>
</dbReference>
<dbReference type="AlphaFoldDB" id="A0A9X9HYA2"/>
<sequence>MSQTPFFKTDCPSCGAPVEAHSASAVTLVCSYCNSMLVRQDNGVVDSGRDSALLEDFSPLQIGTSGTFVAQRFTLVGRLQVQYDDGAWNEWYALFDDGRAGWLSEAGDLYVMTMPVEIDNPPKFEDTRAGFSELTFQDKHYIASDVRKISLKRAAAQGELPFVLKEDTENRVSDWRCENLFITLDYNNKTPEAFFGRMVNLDDLKLENTRHEDEIKESAGRLKGSITSENCPNCGSSIHWVNGLTSHLNCQSCGSELAVGKDKAELITANNLRLSQNTLFTLPIGSTGRLKNKEFHVIGAIRYLETDAQETFDNLFNGANRVLTPEGQWSEYLLYNPTQGFLWLVEADEGWNISETLNDWPRLDRNRQPQGYGKLYDYGGRVEVAAGAFYWRIRSGDLNYYSDYRDGQSRKLGAELNSHEMAWSRSTPIAYREIADAFNLTSRAPHYTANMAVDGIDKSLRIIMTAILVVVNFPALLTGDSSTALTVIFIGCWLLWSMGKKDEDED</sequence>
<organism evidence="2 3">
    <name type="scientific">Neisseria subflava</name>
    <dbReference type="NCBI Taxonomy" id="28449"/>
    <lineage>
        <taxon>Bacteria</taxon>
        <taxon>Pseudomonadati</taxon>
        <taxon>Pseudomonadota</taxon>
        <taxon>Betaproteobacteria</taxon>
        <taxon>Neisseriales</taxon>
        <taxon>Neisseriaceae</taxon>
        <taxon>Neisseria</taxon>
    </lineage>
</organism>
<accession>A0A9X9HYA2</accession>
<evidence type="ECO:0000313" key="2">
    <source>
        <dbReference type="EMBL" id="UTG72068.1"/>
    </source>
</evidence>
<name>A0A9X9HYA2_NEISU</name>
<dbReference type="EMBL" id="CP073116">
    <property type="protein sequence ID" value="UTG72068.1"/>
    <property type="molecule type" value="Genomic_DNA"/>
</dbReference>
<evidence type="ECO:0000259" key="1">
    <source>
        <dbReference type="Pfam" id="PF13785"/>
    </source>
</evidence>
<feature type="domain" description="DUF4178" evidence="1">
    <location>
        <begin position="284"/>
        <end position="429"/>
    </location>
</feature>
<proteinExistence type="predicted"/>
<dbReference type="Pfam" id="PF13785">
    <property type="entry name" value="DUF4178"/>
    <property type="match status" value="2"/>
</dbReference>
<reference evidence="2" key="1">
    <citation type="submission" date="2021-04" db="EMBL/GenBank/DDBJ databases">
        <title>Characterizing Neisseria spp. as novel respiratory pathobionts in bronchiectasis.</title>
        <authorList>
            <person name="Li L."/>
            <person name="Mac Aogain M."/>
            <person name="Xu T."/>
            <person name="Jaggi T.K."/>
            <person name="Chan L.Y."/>
            <person name="Keir H.R."/>
            <person name="Dicker A.J."/>
            <person name="Qu J."/>
            <person name="Liu Y."/>
            <person name="Chen H.S."/>
            <person name="Koh M.S."/>
            <person name="Ong T.H."/>
            <person name="Lim A.Y.H."/>
            <person name="Abisheganaden J."/>
            <person name="Low T.B."/>
            <person name="Oliver B.G."/>
            <person name="Tan N.S."/>
            <person name="Fang M."/>
            <person name="Chalmers J.D."/>
            <person name="Chotirmall S.H."/>
        </authorList>
    </citation>
    <scope>NUCLEOTIDE SEQUENCE</scope>
    <source>
        <strain evidence="2">TT0073</strain>
    </source>
</reference>
<gene>
    <name evidence="2" type="ORF">KCG56_00810</name>
</gene>
<feature type="domain" description="DUF4178" evidence="1">
    <location>
        <begin position="61"/>
        <end position="199"/>
    </location>
</feature>